<feature type="transmembrane region" description="Helical" evidence="1">
    <location>
        <begin position="287"/>
        <end position="313"/>
    </location>
</feature>
<feature type="transmembrane region" description="Helical" evidence="1">
    <location>
        <begin position="167"/>
        <end position="192"/>
    </location>
</feature>
<feature type="transmembrane region" description="Helical" evidence="1">
    <location>
        <begin position="127"/>
        <end position="146"/>
    </location>
</feature>
<comment type="caution">
    <text evidence="2">The sequence shown here is derived from an EMBL/GenBank/DDBJ whole genome shotgun (WGS) entry which is preliminary data.</text>
</comment>
<feature type="transmembrane region" description="Helical" evidence="1">
    <location>
        <begin position="198"/>
        <end position="219"/>
    </location>
</feature>
<evidence type="ECO:0000313" key="2">
    <source>
        <dbReference type="EMBL" id="KAK1267966.1"/>
    </source>
</evidence>
<proteinExistence type="predicted"/>
<gene>
    <name evidence="2" type="ORF">QJS04_geneDACA022884</name>
</gene>
<reference evidence="2" key="1">
    <citation type="journal article" date="2023" name="Nat. Commun.">
        <title>Diploid and tetraploid genomes of Acorus and the evolution of monocots.</title>
        <authorList>
            <person name="Ma L."/>
            <person name="Liu K.W."/>
            <person name="Li Z."/>
            <person name="Hsiao Y.Y."/>
            <person name="Qi Y."/>
            <person name="Fu T."/>
            <person name="Tang G.D."/>
            <person name="Zhang D."/>
            <person name="Sun W.H."/>
            <person name="Liu D.K."/>
            <person name="Li Y."/>
            <person name="Chen G.Z."/>
            <person name="Liu X.D."/>
            <person name="Liao X.Y."/>
            <person name="Jiang Y.T."/>
            <person name="Yu X."/>
            <person name="Hao Y."/>
            <person name="Huang J."/>
            <person name="Zhao X.W."/>
            <person name="Ke S."/>
            <person name="Chen Y.Y."/>
            <person name="Wu W.L."/>
            <person name="Hsu J.L."/>
            <person name="Lin Y.F."/>
            <person name="Huang M.D."/>
            <person name="Li C.Y."/>
            <person name="Huang L."/>
            <person name="Wang Z.W."/>
            <person name="Zhao X."/>
            <person name="Zhong W.Y."/>
            <person name="Peng D.H."/>
            <person name="Ahmad S."/>
            <person name="Lan S."/>
            <person name="Zhang J.S."/>
            <person name="Tsai W.C."/>
            <person name="Van de Peer Y."/>
            <person name="Liu Z.J."/>
        </authorList>
    </citation>
    <scope>NUCLEOTIDE SEQUENCE</scope>
    <source>
        <strain evidence="2">SCP</strain>
    </source>
</reference>
<dbReference type="AlphaFoldDB" id="A0AAV9AVQ1"/>
<keyword evidence="1" id="KW-1133">Transmembrane helix</keyword>
<protein>
    <recommendedName>
        <fullName evidence="4">Gustatory receptor</fullName>
    </recommendedName>
</protein>
<keyword evidence="1" id="KW-0472">Membrane</keyword>
<evidence type="ECO:0000256" key="1">
    <source>
        <dbReference type="SAM" id="Phobius"/>
    </source>
</evidence>
<dbReference type="EMBL" id="JAUJYN010000006">
    <property type="protein sequence ID" value="KAK1267966.1"/>
    <property type="molecule type" value="Genomic_DNA"/>
</dbReference>
<reference evidence="2" key="2">
    <citation type="submission" date="2023-06" db="EMBL/GenBank/DDBJ databases">
        <authorList>
            <person name="Ma L."/>
            <person name="Liu K.-W."/>
            <person name="Li Z."/>
            <person name="Hsiao Y.-Y."/>
            <person name="Qi Y."/>
            <person name="Fu T."/>
            <person name="Tang G."/>
            <person name="Zhang D."/>
            <person name="Sun W.-H."/>
            <person name="Liu D.-K."/>
            <person name="Li Y."/>
            <person name="Chen G.-Z."/>
            <person name="Liu X.-D."/>
            <person name="Liao X.-Y."/>
            <person name="Jiang Y.-T."/>
            <person name="Yu X."/>
            <person name="Hao Y."/>
            <person name="Huang J."/>
            <person name="Zhao X.-W."/>
            <person name="Ke S."/>
            <person name="Chen Y.-Y."/>
            <person name="Wu W.-L."/>
            <person name="Hsu J.-L."/>
            <person name="Lin Y.-F."/>
            <person name="Huang M.-D."/>
            <person name="Li C.-Y."/>
            <person name="Huang L."/>
            <person name="Wang Z.-W."/>
            <person name="Zhao X."/>
            <person name="Zhong W.-Y."/>
            <person name="Peng D.-H."/>
            <person name="Ahmad S."/>
            <person name="Lan S."/>
            <person name="Zhang J.-S."/>
            <person name="Tsai W.-C."/>
            <person name="Van De Peer Y."/>
            <person name="Liu Z.-J."/>
        </authorList>
    </citation>
    <scope>NUCLEOTIDE SEQUENCE</scope>
    <source>
        <strain evidence="2">SCP</strain>
        <tissue evidence="2">Leaves</tissue>
    </source>
</reference>
<name>A0AAV9AVQ1_ACOGR</name>
<dbReference type="Proteomes" id="UP001179952">
    <property type="component" value="Unassembled WGS sequence"/>
</dbReference>
<dbReference type="PANTHER" id="PTHR33133:SF1">
    <property type="entry name" value="EXPRESSED PROTEIN-RELATED"/>
    <property type="match status" value="1"/>
</dbReference>
<feature type="transmembrane region" description="Helical" evidence="1">
    <location>
        <begin position="72"/>
        <end position="93"/>
    </location>
</feature>
<evidence type="ECO:0000313" key="3">
    <source>
        <dbReference type="Proteomes" id="UP001179952"/>
    </source>
</evidence>
<keyword evidence="1" id="KW-0812">Transmembrane</keyword>
<organism evidence="2 3">
    <name type="scientific">Acorus gramineus</name>
    <name type="common">Dwarf sweet flag</name>
    <dbReference type="NCBI Taxonomy" id="55184"/>
    <lineage>
        <taxon>Eukaryota</taxon>
        <taxon>Viridiplantae</taxon>
        <taxon>Streptophyta</taxon>
        <taxon>Embryophyta</taxon>
        <taxon>Tracheophyta</taxon>
        <taxon>Spermatophyta</taxon>
        <taxon>Magnoliopsida</taxon>
        <taxon>Liliopsida</taxon>
        <taxon>Acoraceae</taxon>
        <taxon>Acorus</taxon>
    </lineage>
</organism>
<evidence type="ECO:0008006" key="4">
    <source>
        <dbReference type="Google" id="ProtNLM"/>
    </source>
</evidence>
<feature type="transmembrane region" description="Helical" evidence="1">
    <location>
        <begin position="258"/>
        <end position="275"/>
    </location>
</feature>
<sequence>MGIIPTLCVILRYENTKTVKEKKTINISHRDYTISEISKLKQLKFLPCAAMVSLRIFQNPNPARILDRSISIFLLLLHPVSLLSTTPPLLSFISKAYNLHTKSPQDPKNLLQELTQHVNQFITLESAFVVTSYLLLLLMMLSLIHMNRLTSIESLARMGSSWKALTVLARLCVTLLSAHYLLMAAASVAAFITMIDGGLVVFAMGVSTAIIGLLIYLYLGMSWTMGLVISLTDDGFRSPEAMVGVGELIRRRKMQGSLLVFLMVSVLNAVIGVYYTKNASVRIEIAVNYAIGMALMNINWLLNVSNLAAYAILCFYCEKNYLEVDVCGEWVAETADYVDSGLP</sequence>
<keyword evidence="3" id="KW-1185">Reference proteome</keyword>
<dbReference type="PANTHER" id="PTHR33133">
    <property type="entry name" value="OS08G0107100 PROTEIN-RELATED"/>
    <property type="match status" value="1"/>
</dbReference>
<accession>A0AAV9AVQ1</accession>